<evidence type="ECO:0000256" key="1">
    <source>
        <dbReference type="ARBA" id="ARBA00004123"/>
    </source>
</evidence>
<dbReference type="Gene3D" id="4.10.280.10">
    <property type="entry name" value="Helix-loop-helix DNA-binding domain"/>
    <property type="match status" value="1"/>
</dbReference>
<dbReference type="InterPro" id="IPR036638">
    <property type="entry name" value="HLH_DNA-bd_sf"/>
</dbReference>
<feature type="domain" description="BHLH" evidence="6">
    <location>
        <begin position="343"/>
        <end position="392"/>
    </location>
</feature>
<keyword evidence="8" id="KW-1185">Reference proteome</keyword>
<reference evidence="7 8" key="1">
    <citation type="submission" date="2024-11" db="EMBL/GenBank/DDBJ databases">
        <title>A near-complete genome assembly of Cinchona calisaya.</title>
        <authorList>
            <person name="Lian D.C."/>
            <person name="Zhao X.W."/>
            <person name="Wei L."/>
        </authorList>
    </citation>
    <scope>NUCLEOTIDE SEQUENCE [LARGE SCALE GENOMIC DNA]</scope>
    <source>
        <tissue evidence="7">Nenye</tissue>
    </source>
</reference>
<feature type="region of interest" description="Disordered" evidence="5">
    <location>
        <begin position="147"/>
        <end position="176"/>
    </location>
</feature>
<comment type="subcellular location">
    <subcellularLocation>
        <location evidence="1">Nucleus</location>
    </subcellularLocation>
</comment>
<sequence length="529" mass="59058">MDSVFFFNEEDSANFVQQMIQSFGCTYICLWSYYPHPSNCLRYKDGFYLDSSSSSGSVAQRLFIEYRQSIIIIDSSHIPGLAFLSNLPFMELQLADIRRRASTETQRQFYQTAIFMGCNTGEIELGFSDGSQVNMEMEMRNLFPDDFSRPLFPPTTTTDQQLIPQQPNTDQNWAATASSSSSLRSLSYDSPAEYSPLLFNIPGTSFVIPEAQRQEMPHQAAATPHQQAIRALNQMRNTQLPTIESEDAAMTQAILAVISSPSASSSSSLQQSQQNLAPNYPVRGSQASAFRWYNRSAAALAPRIPISARIQRQNMLKRCIAFLSTLNNSTQSQEQMQAGRTTSSQLHHMISERRRREKLNESFQALRSLLPPGIKKDKSSVLTSTTEYLSSLKAEVAELSKKNQILEAQLLPTKSATSEETRSGGSSNERVVVQITPGGESISSSSSRTVYLQVIMRAEVNMVDLLVSLLEFLKIDQNVSVMTIEANTGMAESTSRNNVVLMRLQIEDGEWDESAFQEAIKRVVNDLAE</sequence>
<gene>
    <name evidence="7" type="ORF">ACH5RR_004057</name>
</gene>
<evidence type="ECO:0000256" key="5">
    <source>
        <dbReference type="SAM" id="MobiDB-lite"/>
    </source>
</evidence>
<dbReference type="AlphaFoldDB" id="A0ABD3AWY0"/>
<dbReference type="Pfam" id="PF23133">
    <property type="entry name" value="DUF7050"/>
    <property type="match status" value="1"/>
</dbReference>
<evidence type="ECO:0000256" key="2">
    <source>
        <dbReference type="ARBA" id="ARBA00023015"/>
    </source>
</evidence>
<keyword evidence="4" id="KW-0539">Nucleus</keyword>
<dbReference type="Pfam" id="PF00010">
    <property type="entry name" value="HLH"/>
    <property type="match status" value="1"/>
</dbReference>
<dbReference type="InterPro" id="IPR045239">
    <property type="entry name" value="bHLH95_bHLH"/>
</dbReference>
<dbReference type="Proteomes" id="UP001630127">
    <property type="component" value="Unassembled WGS sequence"/>
</dbReference>
<proteinExistence type="predicted"/>
<dbReference type="InterPro" id="IPR055478">
    <property type="entry name" value="DUF7050"/>
</dbReference>
<dbReference type="GO" id="GO:0005634">
    <property type="term" value="C:nucleus"/>
    <property type="evidence" value="ECO:0007669"/>
    <property type="project" value="UniProtKB-SubCell"/>
</dbReference>
<protein>
    <recommendedName>
        <fullName evidence="6">BHLH domain-containing protein</fullName>
    </recommendedName>
</protein>
<evidence type="ECO:0000313" key="8">
    <source>
        <dbReference type="Proteomes" id="UP001630127"/>
    </source>
</evidence>
<dbReference type="PROSITE" id="PS50888">
    <property type="entry name" value="BHLH"/>
    <property type="match status" value="1"/>
</dbReference>
<accession>A0ABD3AWY0</accession>
<dbReference type="CDD" id="cd11393">
    <property type="entry name" value="bHLH_AtbHLH_like"/>
    <property type="match status" value="1"/>
</dbReference>
<dbReference type="SMART" id="SM00353">
    <property type="entry name" value="HLH"/>
    <property type="match status" value="1"/>
</dbReference>
<dbReference type="InterPro" id="IPR011598">
    <property type="entry name" value="bHLH_dom"/>
</dbReference>
<dbReference type="InterPro" id="IPR055477">
    <property type="entry name" value="DUF7049"/>
</dbReference>
<dbReference type="PANTHER" id="PTHR46665">
    <property type="entry name" value="TRANSCRIPTION FACTOR BHLH041-RELATED-RELATED"/>
    <property type="match status" value="1"/>
</dbReference>
<dbReference type="Pfam" id="PF23132">
    <property type="entry name" value="DUF7049"/>
    <property type="match status" value="1"/>
</dbReference>
<evidence type="ECO:0000256" key="4">
    <source>
        <dbReference type="ARBA" id="ARBA00023242"/>
    </source>
</evidence>
<dbReference type="EMBL" id="JBJUIK010000002">
    <property type="protein sequence ID" value="KAL3535596.1"/>
    <property type="molecule type" value="Genomic_DNA"/>
</dbReference>
<evidence type="ECO:0000259" key="6">
    <source>
        <dbReference type="PROSITE" id="PS50888"/>
    </source>
</evidence>
<dbReference type="SUPFAM" id="SSF47459">
    <property type="entry name" value="HLH, helix-loop-helix DNA-binding domain"/>
    <property type="match status" value="1"/>
</dbReference>
<name>A0ABD3AWY0_9GENT</name>
<organism evidence="7 8">
    <name type="scientific">Cinchona calisaya</name>
    <dbReference type="NCBI Taxonomy" id="153742"/>
    <lineage>
        <taxon>Eukaryota</taxon>
        <taxon>Viridiplantae</taxon>
        <taxon>Streptophyta</taxon>
        <taxon>Embryophyta</taxon>
        <taxon>Tracheophyta</taxon>
        <taxon>Spermatophyta</taxon>
        <taxon>Magnoliopsida</taxon>
        <taxon>eudicotyledons</taxon>
        <taxon>Gunneridae</taxon>
        <taxon>Pentapetalae</taxon>
        <taxon>asterids</taxon>
        <taxon>lamiids</taxon>
        <taxon>Gentianales</taxon>
        <taxon>Rubiaceae</taxon>
        <taxon>Cinchonoideae</taxon>
        <taxon>Cinchoneae</taxon>
        <taxon>Cinchona</taxon>
    </lineage>
</organism>
<dbReference type="InterPro" id="IPR044658">
    <property type="entry name" value="bHLH92/bHLH041-like"/>
</dbReference>
<evidence type="ECO:0000313" key="7">
    <source>
        <dbReference type="EMBL" id="KAL3535596.1"/>
    </source>
</evidence>
<comment type="caution">
    <text evidence="7">The sequence shown here is derived from an EMBL/GenBank/DDBJ whole genome shotgun (WGS) entry which is preliminary data.</text>
</comment>
<dbReference type="PANTHER" id="PTHR46665:SF1">
    <property type="entry name" value="SPERMATOGENESIS- AND OOGENESIS-SPECIFIC BASIC HELIX-LOOP-HELIX-CONTAINING PROTEIN 1"/>
    <property type="match status" value="1"/>
</dbReference>
<evidence type="ECO:0000256" key="3">
    <source>
        <dbReference type="ARBA" id="ARBA00023163"/>
    </source>
</evidence>
<keyword evidence="2" id="KW-0805">Transcription regulation</keyword>
<keyword evidence="3" id="KW-0804">Transcription</keyword>
<feature type="compositionally biased region" description="Polar residues" evidence="5">
    <location>
        <begin position="154"/>
        <end position="176"/>
    </location>
</feature>